<keyword evidence="2" id="KW-0812">Transmembrane</keyword>
<keyword evidence="3" id="KW-0732">Signal</keyword>
<feature type="signal peptide" evidence="3">
    <location>
        <begin position="1"/>
        <end position="36"/>
    </location>
</feature>
<dbReference type="Proteomes" id="UP001500909">
    <property type="component" value="Unassembled WGS sequence"/>
</dbReference>
<feature type="transmembrane region" description="Helical" evidence="2">
    <location>
        <begin position="99"/>
        <end position="122"/>
    </location>
</feature>
<keyword evidence="2" id="KW-1133">Transmembrane helix</keyword>
<organism evidence="4 5">
    <name type="scientific">Streptomyces olivaceiscleroticus</name>
    <dbReference type="NCBI Taxonomy" id="68245"/>
    <lineage>
        <taxon>Bacteria</taxon>
        <taxon>Bacillati</taxon>
        <taxon>Actinomycetota</taxon>
        <taxon>Actinomycetes</taxon>
        <taxon>Kitasatosporales</taxon>
        <taxon>Streptomycetaceae</taxon>
        <taxon>Streptomyces</taxon>
    </lineage>
</organism>
<keyword evidence="2" id="KW-0472">Membrane</keyword>
<accession>A0ABN1A1P4</accession>
<gene>
    <name evidence="4" type="ORF">GCM10010361_31820</name>
</gene>
<reference evidence="4 5" key="1">
    <citation type="journal article" date="2019" name="Int. J. Syst. Evol. Microbiol.">
        <title>The Global Catalogue of Microorganisms (GCM) 10K type strain sequencing project: providing services to taxonomists for standard genome sequencing and annotation.</title>
        <authorList>
            <consortium name="The Broad Institute Genomics Platform"/>
            <consortium name="The Broad Institute Genome Sequencing Center for Infectious Disease"/>
            <person name="Wu L."/>
            <person name="Ma J."/>
        </authorList>
    </citation>
    <scope>NUCLEOTIDE SEQUENCE [LARGE SCALE GENOMIC DNA]</scope>
    <source>
        <strain evidence="4 5">JCM 4805</strain>
    </source>
</reference>
<evidence type="ECO:0000313" key="4">
    <source>
        <dbReference type="EMBL" id="GAA0465386.1"/>
    </source>
</evidence>
<evidence type="ECO:0000313" key="5">
    <source>
        <dbReference type="Proteomes" id="UP001500909"/>
    </source>
</evidence>
<proteinExistence type="predicted"/>
<feature type="region of interest" description="Disordered" evidence="1">
    <location>
        <begin position="57"/>
        <end position="84"/>
    </location>
</feature>
<protein>
    <submittedName>
        <fullName evidence="4">Uncharacterized protein</fullName>
    </submittedName>
</protein>
<keyword evidence="5" id="KW-1185">Reference proteome</keyword>
<evidence type="ECO:0000256" key="2">
    <source>
        <dbReference type="SAM" id="Phobius"/>
    </source>
</evidence>
<dbReference type="Pfam" id="PF17410">
    <property type="entry name" value="Stevor"/>
    <property type="match status" value="1"/>
</dbReference>
<dbReference type="EMBL" id="BAAABY010000023">
    <property type="protein sequence ID" value="GAA0465386.1"/>
    <property type="molecule type" value="Genomic_DNA"/>
</dbReference>
<evidence type="ECO:0000256" key="3">
    <source>
        <dbReference type="SAM" id="SignalP"/>
    </source>
</evidence>
<dbReference type="InterPro" id="IPR006374">
    <property type="entry name" value="VSA_Stevor"/>
</dbReference>
<sequence>MHLLGAHMTPSRRLIAILSALLGTTLLLAAPATAMAAQQPTVQRQAVHTTTEAAAPYGSHVHKHTSSSGTVHRPTTKTVHKVSVSKEKPKKKRGFFKKLGIFLIVLVIILIVIVVLVIWLIVHFVRKAFRRRG</sequence>
<name>A0ABN1A1P4_9ACTN</name>
<comment type="caution">
    <text evidence="4">The sequence shown here is derived from an EMBL/GenBank/DDBJ whole genome shotgun (WGS) entry which is preliminary data.</text>
</comment>
<feature type="chain" id="PRO_5046807528" evidence="3">
    <location>
        <begin position="37"/>
        <end position="133"/>
    </location>
</feature>
<evidence type="ECO:0000256" key="1">
    <source>
        <dbReference type="SAM" id="MobiDB-lite"/>
    </source>
</evidence>